<evidence type="ECO:0000256" key="4">
    <source>
        <dbReference type="PIRNR" id="PIRNR036492"/>
    </source>
</evidence>
<proteinExistence type="inferred from homology"/>
<dbReference type="InterPro" id="IPR016162">
    <property type="entry name" value="Ald_DH_N"/>
</dbReference>
<dbReference type="GO" id="GO:0006081">
    <property type="term" value="P:aldehyde metabolic process"/>
    <property type="evidence" value="ECO:0007669"/>
    <property type="project" value="InterPro"/>
</dbReference>
<dbReference type="GO" id="GO:0005737">
    <property type="term" value="C:cytoplasm"/>
    <property type="evidence" value="ECO:0007669"/>
    <property type="project" value="TreeGrafter"/>
</dbReference>
<dbReference type="PROSITE" id="PS00687">
    <property type="entry name" value="ALDEHYDE_DEHYDR_GLU"/>
    <property type="match status" value="1"/>
</dbReference>
<keyword evidence="8" id="KW-0472">Membrane</keyword>
<feature type="active site" evidence="5 6">
    <location>
        <position position="210"/>
    </location>
</feature>
<dbReference type="InterPro" id="IPR016161">
    <property type="entry name" value="Ald_DH/histidinol_DH"/>
</dbReference>
<dbReference type="SUPFAM" id="SSF53720">
    <property type="entry name" value="ALDH-like"/>
    <property type="match status" value="1"/>
</dbReference>
<dbReference type="OrthoDB" id="440325at2759"/>
<dbReference type="Gene3D" id="3.40.309.10">
    <property type="entry name" value="Aldehyde Dehydrogenase, Chain A, domain 2"/>
    <property type="match status" value="1"/>
</dbReference>
<keyword evidence="3" id="KW-0520">NAD</keyword>
<dbReference type="InterPro" id="IPR016163">
    <property type="entry name" value="Ald_DH_C"/>
</dbReference>
<reference evidence="11" key="3">
    <citation type="submission" date="2015-06" db="UniProtKB">
        <authorList>
            <consortium name="EnsemblMetazoa"/>
        </authorList>
    </citation>
    <scope>IDENTIFICATION</scope>
</reference>
<sequence>MPSYTQEVQACRDAYNAGKMLIVEERRKHLMSLWRLMEEQSEEILAALKKDLSKPKFEGVLMEIAFVKNELVCQLDHLDEWTAPQKVGKNLMTMMDGVFIKPEPLGVVLIMSAWNYPIQLTLGPLCGALAAGNTVIIKPSELSANIATLLEKIIPKYFPSNIVTVINGAIPETNALLKERFDYILYTGGSAVAKIIYESAAKHLTPVTLELGGKSPVYLDPSSNLEIAARRIVWGRFSNSGQTCIAPDYVMCPKGIESEFVRRCKDALLEFFGENAQESESYGRIVNNRHFNRIKAMLNGANIAVGGKTDEKDKFIEPTILVDVKPTDSCMQDEIFGPILPVMCVSDVDEAIAFINSREKPLALYVFSKNGKTVDKIMSRTTSGGITVNDTVMHASVETLPFGGVGNSGIGAYHGKFSFDTFSHKRSCLVKKQAMEGMNQIRYPPYTDKKLNLVTMITGKKPGSRNNWKMWVSVLVLGVLLGLFLKTPSVMQKLKAVLTAVAGL</sequence>
<keyword evidence="12" id="KW-1185">Reference proteome</keyword>
<feature type="transmembrane region" description="Helical" evidence="8">
    <location>
        <begin position="468"/>
        <end position="485"/>
    </location>
</feature>
<dbReference type="AlphaFoldDB" id="R7VKE7"/>
<feature type="domain" description="Aldehyde dehydrogenase" evidence="9">
    <location>
        <begin position="7"/>
        <end position="425"/>
    </location>
</feature>
<dbReference type="InterPro" id="IPR029510">
    <property type="entry name" value="Ald_DH_CS_GLU"/>
</dbReference>
<evidence type="ECO:0000259" key="9">
    <source>
        <dbReference type="Pfam" id="PF00171"/>
    </source>
</evidence>
<dbReference type="EnsemblMetazoa" id="CapteT149199">
    <property type="protein sequence ID" value="CapteP149199"/>
    <property type="gene ID" value="CapteG149199"/>
</dbReference>
<dbReference type="InterPro" id="IPR012394">
    <property type="entry name" value="Aldehyde_DH_NAD(P)"/>
</dbReference>
<dbReference type="InterPro" id="IPR016160">
    <property type="entry name" value="Ald_DH_CS_CYS"/>
</dbReference>
<dbReference type="Proteomes" id="UP000014760">
    <property type="component" value="Unassembled WGS sequence"/>
</dbReference>
<keyword evidence="2 4" id="KW-0560">Oxidoreductase</keyword>
<evidence type="ECO:0000256" key="6">
    <source>
        <dbReference type="PROSITE-ProRule" id="PRU10007"/>
    </source>
</evidence>
<name>R7VKE7_CAPTE</name>
<evidence type="ECO:0000313" key="11">
    <source>
        <dbReference type="EnsemblMetazoa" id="CapteP149199"/>
    </source>
</evidence>
<organism evidence="10">
    <name type="scientific">Capitella teleta</name>
    <name type="common">Polychaete worm</name>
    <dbReference type="NCBI Taxonomy" id="283909"/>
    <lineage>
        <taxon>Eukaryota</taxon>
        <taxon>Metazoa</taxon>
        <taxon>Spiralia</taxon>
        <taxon>Lophotrochozoa</taxon>
        <taxon>Annelida</taxon>
        <taxon>Polychaeta</taxon>
        <taxon>Sedentaria</taxon>
        <taxon>Scolecida</taxon>
        <taxon>Capitellidae</taxon>
        <taxon>Capitella</taxon>
    </lineage>
</organism>
<evidence type="ECO:0000256" key="2">
    <source>
        <dbReference type="ARBA" id="ARBA00023002"/>
    </source>
</evidence>
<dbReference type="PROSITE" id="PS00070">
    <property type="entry name" value="ALDEHYDE_DEHYDR_CYS"/>
    <property type="match status" value="1"/>
</dbReference>
<dbReference type="FunFam" id="3.40.309.10:FF:000003">
    <property type="entry name" value="Aldehyde dehydrogenase"/>
    <property type="match status" value="1"/>
</dbReference>
<dbReference type="GO" id="GO:0004029">
    <property type="term" value="F:aldehyde dehydrogenase (NAD+) activity"/>
    <property type="evidence" value="ECO:0007669"/>
    <property type="project" value="TreeGrafter"/>
</dbReference>
<keyword evidence="8" id="KW-0812">Transmembrane</keyword>
<evidence type="ECO:0000256" key="1">
    <source>
        <dbReference type="ARBA" id="ARBA00009986"/>
    </source>
</evidence>
<evidence type="ECO:0000256" key="5">
    <source>
        <dbReference type="PIRSR" id="PIRSR036492-1"/>
    </source>
</evidence>
<dbReference type="Gene3D" id="3.40.605.10">
    <property type="entry name" value="Aldehyde Dehydrogenase, Chain A, domain 1"/>
    <property type="match status" value="1"/>
</dbReference>
<protein>
    <recommendedName>
        <fullName evidence="4">Aldehyde dehydrogenase</fullName>
    </recommendedName>
</protein>
<dbReference type="FunCoup" id="R7VKE7">
    <property type="interactions" value="512"/>
</dbReference>
<dbReference type="PANTHER" id="PTHR43570">
    <property type="entry name" value="ALDEHYDE DEHYDROGENASE"/>
    <property type="match status" value="1"/>
</dbReference>
<dbReference type="HOGENOM" id="CLU_005391_3_1_1"/>
<dbReference type="STRING" id="283909.R7VKE7"/>
<dbReference type="Pfam" id="PF00171">
    <property type="entry name" value="Aldedh"/>
    <property type="match status" value="1"/>
</dbReference>
<evidence type="ECO:0000256" key="3">
    <source>
        <dbReference type="ARBA" id="ARBA00023027"/>
    </source>
</evidence>
<accession>R7VKE7</accession>
<comment type="similarity">
    <text evidence="1 4 7">Belongs to the aldehyde dehydrogenase family.</text>
</comment>
<feature type="active site" evidence="5">
    <location>
        <position position="244"/>
    </location>
</feature>
<dbReference type="PANTHER" id="PTHR43570:SF16">
    <property type="entry name" value="ALDEHYDE DEHYDROGENASE TYPE III, ISOFORM Q"/>
    <property type="match status" value="1"/>
</dbReference>
<dbReference type="FunFam" id="3.40.605.10:FF:000004">
    <property type="entry name" value="Aldehyde dehydrogenase"/>
    <property type="match status" value="1"/>
</dbReference>
<reference evidence="10 12" key="2">
    <citation type="journal article" date="2013" name="Nature">
        <title>Insights into bilaterian evolution from three spiralian genomes.</title>
        <authorList>
            <person name="Simakov O."/>
            <person name="Marletaz F."/>
            <person name="Cho S.J."/>
            <person name="Edsinger-Gonzales E."/>
            <person name="Havlak P."/>
            <person name="Hellsten U."/>
            <person name="Kuo D.H."/>
            <person name="Larsson T."/>
            <person name="Lv J."/>
            <person name="Arendt D."/>
            <person name="Savage R."/>
            <person name="Osoegawa K."/>
            <person name="de Jong P."/>
            <person name="Grimwood J."/>
            <person name="Chapman J.A."/>
            <person name="Shapiro H."/>
            <person name="Aerts A."/>
            <person name="Otillar R.P."/>
            <person name="Terry A.Y."/>
            <person name="Boore J.L."/>
            <person name="Grigoriev I.V."/>
            <person name="Lindberg D.R."/>
            <person name="Seaver E.C."/>
            <person name="Weisblat D.A."/>
            <person name="Putnam N.H."/>
            <person name="Rokhsar D.S."/>
        </authorList>
    </citation>
    <scope>NUCLEOTIDE SEQUENCE</scope>
    <source>
        <strain evidence="10 12">I ESC-2004</strain>
    </source>
</reference>
<evidence type="ECO:0000256" key="7">
    <source>
        <dbReference type="RuleBase" id="RU003345"/>
    </source>
</evidence>
<dbReference type="EMBL" id="KB292570">
    <property type="protein sequence ID" value="ELU17311.1"/>
    <property type="molecule type" value="Genomic_DNA"/>
</dbReference>
<dbReference type="InterPro" id="IPR015590">
    <property type="entry name" value="Aldehyde_DH_dom"/>
</dbReference>
<evidence type="ECO:0000313" key="12">
    <source>
        <dbReference type="Proteomes" id="UP000014760"/>
    </source>
</evidence>
<reference evidence="12" key="1">
    <citation type="submission" date="2012-12" db="EMBL/GenBank/DDBJ databases">
        <authorList>
            <person name="Hellsten U."/>
            <person name="Grimwood J."/>
            <person name="Chapman J.A."/>
            <person name="Shapiro H."/>
            <person name="Aerts A."/>
            <person name="Otillar R.P."/>
            <person name="Terry A.Y."/>
            <person name="Boore J.L."/>
            <person name="Simakov O."/>
            <person name="Marletaz F."/>
            <person name="Cho S.-J."/>
            <person name="Edsinger-Gonzales E."/>
            <person name="Havlak P."/>
            <person name="Kuo D.-H."/>
            <person name="Larsson T."/>
            <person name="Lv J."/>
            <person name="Arendt D."/>
            <person name="Savage R."/>
            <person name="Osoegawa K."/>
            <person name="de Jong P."/>
            <person name="Lindberg D.R."/>
            <person name="Seaver E.C."/>
            <person name="Weisblat D.A."/>
            <person name="Putnam N.H."/>
            <person name="Grigoriev I.V."/>
            <person name="Rokhsar D.S."/>
        </authorList>
    </citation>
    <scope>NUCLEOTIDE SEQUENCE</scope>
    <source>
        <strain evidence="12">I ESC-2004</strain>
    </source>
</reference>
<keyword evidence="8" id="KW-1133">Transmembrane helix</keyword>
<dbReference type="PIRSF" id="PIRSF036492">
    <property type="entry name" value="ALDH"/>
    <property type="match status" value="1"/>
</dbReference>
<gene>
    <name evidence="10" type="ORF">CAPTEDRAFT_149199</name>
</gene>
<dbReference type="OMA" id="EIDWCKQ"/>
<dbReference type="EMBL" id="AMQN01004080">
    <property type="status" value="NOT_ANNOTATED_CDS"/>
    <property type="molecule type" value="Genomic_DNA"/>
</dbReference>
<evidence type="ECO:0000256" key="8">
    <source>
        <dbReference type="SAM" id="Phobius"/>
    </source>
</evidence>
<evidence type="ECO:0000313" key="10">
    <source>
        <dbReference type="EMBL" id="ELU17311.1"/>
    </source>
</evidence>